<dbReference type="CDD" id="cd00077">
    <property type="entry name" value="HDc"/>
    <property type="match status" value="1"/>
</dbReference>
<dbReference type="eggNOG" id="COG1078">
    <property type="taxonomic scope" value="Bacteria"/>
</dbReference>
<protein>
    <recommendedName>
        <fullName evidence="1">HD domain-containing protein</fullName>
    </recommendedName>
</protein>
<dbReference type="GO" id="GO:0008832">
    <property type="term" value="F:dGTPase activity"/>
    <property type="evidence" value="ECO:0007669"/>
    <property type="project" value="TreeGrafter"/>
</dbReference>
<feature type="domain" description="HD" evidence="1">
    <location>
        <begin position="49"/>
        <end position="150"/>
    </location>
</feature>
<dbReference type="Pfam" id="PF01966">
    <property type="entry name" value="HD"/>
    <property type="match status" value="1"/>
</dbReference>
<dbReference type="Gene3D" id="1.10.3210.10">
    <property type="entry name" value="Hypothetical protein af1432"/>
    <property type="match status" value="1"/>
</dbReference>
<organism evidence="2 3">
    <name type="scientific">Pontibacillus halophilus JSM 076056 = DSM 19796</name>
    <dbReference type="NCBI Taxonomy" id="1385510"/>
    <lineage>
        <taxon>Bacteria</taxon>
        <taxon>Bacillati</taxon>
        <taxon>Bacillota</taxon>
        <taxon>Bacilli</taxon>
        <taxon>Bacillales</taxon>
        <taxon>Bacillaceae</taxon>
        <taxon>Pontibacillus</taxon>
    </lineage>
</organism>
<dbReference type="PANTHER" id="PTHR11373:SF41">
    <property type="entry name" value="METAL-DEPENDENT PHOSPHOHYDROLASE"/>
    <property type="match status" value="1"/>
</dbReference>
<accession>A0A0A5G9L1</accession>
<dbReference type="AlphaFoldDB" id="A0A0A5G9L1"/>
<dbReference type="Proteomes" id="UP000030528">
    <property type="component" value="Unassembled WGS sequence"/>
</dbReference>
<dbReference type="GO" id="GO:0006203">
    <property type="term" value="P:dGTP catabolic process"/>
    <property type="evidence" value="ECO:0007669"/>
    <property type="project" value="TreeGrafter"/>
</dbReference>
<gene>
    <name evidence="2" type="ORF">N781_09455</name>
</gene>
<dbReference type="SUPFAM" id="SSF109604">
    <property type="entry name" value="HD-domain/PDEase-like"/>
    <property type="match status" value="1"/>
</dbReference>
<keyword evidence="3" id="KW-1185">Reference proteome</keyword>
<comment type="caution">
    <text evidence="2">The sequence shown here is derived from an EMBL/GenBank/DDBJ whole genome shotgun (WGS) entry which is preliminary data.</text>
</comment>
<reference evidence="2 3" key="1">
    <citation type="submission" date="2013-08" db="EMBL/GenBank/DDBJ databases">
        <authorList>
            <person name="Huang J."/>
            <person name="Wang G."/>
        </authorList>
    </citation>
    <scope>NUCLEOTIDE SEQUENCE [LARGE SCALE GENOMIC DNA]</scope>
    <source>
        <strain evidence="2 3">JSM 076056</strain>
    </source>
</reference>
<dbReference type="InterPro" id="IPR003607">
    <property type="entry name" value="HD/PDEase_dom"/>
</dbReference>
<dbReference type="PANTHER" id="PTHR11373">
    <property type="entry name" value="DEOXYNUCLEOSIDE TRIPHOSPHATE TRIPHOSPHOHYDROLASE"/>
    <property type="match status" value="1"/>
</dbReference>
<dbReference type="FunFam" id="1.10.3210.10:FF:000026">
    <property type="entry name" value="Metal-dependent phosphohydrolase"/>
    <property type="match status" value="1"/>
</dbReference>
<evidence type="ECO:0000313" key="2">
    <source>
        <dbReference type="EMBL" id="KGX88734.1"/>
    </source>
</evidence>
<proteinExistence type="predicted"/>
<evidence type="ECO:0000313" key="3">
    <source>
        <dbReference type="Proteomes" id="UP000030528"/>
    </source>
</evidence>
<dbReference type="OrthoDB" id="9814017at2"/>
<evidence type="ECO:0000259" key="1">
    <source>
        <dbReference type="PROSITE" id="PS51831"/>
    </source>
</evidence>
<dbReference type="STRING" id="1385510.GCA_000425205_03615"/>
<dbReference type="SMART" id="SM00471">
    <property type="entry name" value="HDc"/>
    <property type="match status" value="1"/>
</dbReference>
<dbReference type="RefSeq" id="WP_026801787.1">
    <property type="nucleotide sequence ID" value="NZ_AULI01000025.1"/>
</dbReference>
<name>A0A0A5G9L1_9BACI</name>
<dbReference type="PROSITE" id="PS51831">
    <property type="entry name" value="HD"/>
    <property type="match status" value="1"/>
</dbReference>
<dbReference type="EMBL" id="AVPE01000025">
    <property type="protein sequence ID" value="KGX88734.1"/>
    <property type="molecule type" value="Genomic_DNA"/>
</dbReference>
<sequence>MKLTDKLYGTVEVEPVLAELVRSKPIQRLKGIHQAGASYLVEETWNVTRYEHSVGVMLLIRRLGGTVEEQVAGLLHDVSHTAFSHVVDTVLNVHNEDYHEHIFEEVVMNSEIPSILNKHGMNVERVFQEEQWTLLEQPAPLLCADRIDYTLRDLSRYGYRSIEDAQQIVRQFRVEDGLIYLDSVQAAERFTEWYYEEVIGFFMNPKNMFANYWMANLLKESLQKGIISRDDFLLEDQEVVEKLLQSNDKSVIQQLRHLQPSSKVVKDEHDYDFHQRLKVRLIDPSILVDGQLVKASQQSVNVKRMGEEARRTFEGGVRVKVVTVPNT</sequence>
<dbReference type="InterPro" id="IPR006674">
    <property type="entry name" value="HD_domain"/>
</dbReference>
<dbReference type="InterPro" id="IPR050135">
    <property type="entry name" value="dGTPase-like"/>
</dbReference>